<feature type="compositionally biased region" description="Low complexity" evidence="1">
    <location>
        <begin position="72"/>
        <end position="94"/>
    </location>
</feature>
<evidence type="ECO:0000313" key="3">
    <source>
        <dbReference type="Proteomes" id="UP001501710"/>
    </source>
</evidence>
<dbReference type="InterPro" id="IPR035069">
    <property type="entry name" value="TTHA1013/TTHA0281-like"/>
</dbReference>
<dbReference type="EMBL" id="BAABAS010000006">
    <property type="protein sequence ID" value="GAA4231921.1"/>
    <property type="molecule type" value="Genomic_DNA"/>
</dbReference>
<dbReference type="Gene3D" id="3.30.160.250">
    <property type="match status" value="1"/>
</dbReference>
<evidence type="ECO:0000313" key="2">
    <source>
        <dbReference type="EMBL" id="GAA4231921.1"/>
    </source>
</evidence>
<dbReference type="Proteomes" id="UP001501710">
    <property type="component" value="Unassembled WGS sequence"/>
</dbReference>
<evidence type="ECO:0000256" key="1">
    <source>
        <dbReference type="SAM" id="MobiDB-lite"/>
    </source>
</evidence>
<proteinExistence type="predicted"/>
<accession>A0ABP8C1M9</accession>
<sequence>MNVDDYLAIPYILDVVAVEGPDGEWVCRLEYEELPGCVAEARSPFDALDELERLREEHIRKLVAEGRPVPTPRAALRPARAGRSAASSGEAGGP</sequence>
<reference evidence="3" key="1">
    <citation type="journal article" date="2019" name="Int. J. Syst. Evol. Microbiol.">
        <title>The Global Catalogue of Microorganisms (GCM) 10K type strain sequencing project: providing services to taxonomists for standard genome sequencing and annotation.</title>
        <authorList>
            <consortium name="The Broad Institute Genomics Platform"/>
            <consortium name="The Broad Institute Genome Sequencing Center for Infectious Disease"/>
            <person name="Wu L."/>
            <person name="Ma J."/>
        </authorList>
    </citation>
    <scope>NUCLEOTIDE SEQUENCE [LARGE SCALE GENOMIC DNA]</scope>
    <source>
        <strain evidence="3">JCM 17440</strain>
    </source>
</reference>
<gene>
    <name evidence="2" type="ORF">GCM10022254_30480</name>
</gene>
<name>A0ABP8C1M9_9ACTN</name>
<dbReference type="SUPFAM" id="SSF143100">
    <property type="entry name" value="TTHA1013/TTHA0281-like"/>
    <property type="match status" value="1"/>
</dbReference>
<dbReference type="RefSeq" id="WP_344896365.1">
    <property type="nucleotide sequence ID" value="NZ_BAABAS010000006.1"/>
</dbReference>
<protein>
    <recommendedName>
        <fullName evidence="4">HicB-like antitoxin of toxin-antitoxin system domain-containing protein</fullName>
    </recommendedName>
</protein>
<feature type="region of interest" description="Disordered" evidence="1">
    <location>
        <begin position="65"/>
        <end position="94"/>
    </location>
</feature>
<evidence type="ECO:0008006" key="4">
    <source>
        <dbReference type="Google" id="ProtNLM"/>
    </source>
</evidence>
<organism evidence="2 3">
    <name type="scientific">Actinomadura meridiana</name>
    <dbReference type="NCBI Taxonomy" id="559626"/>
    <lineage>
        <taxon>Bacteria</taxon>
        <taxon>Bacillati</taxon>
        <taxon>Actinomycetota</taxon>
        <taxon>Actinomycetes</taxon>
        <taxon>Streptosporangiales</taxon>
        <taxon>Thermomonosporaceae</taxon>
        <taxon>Actinomadura</taxon>
    </lineage>
</organism>
<comment type="caution">
    <text evidence="2">The sequence shown here is derived from an EMBL/GenBank/DDBJ whole genome shotgun (WGS) entry which is preliminary data.</text>
</comment>
<keyword evidence="3" id="KW-1185">Reference proteome</keyword>